<dbReference type="Proteomes" id="UP001215598">
    <property type="component" value="Unassembled WGS sequence"/>
</dbReference>
<proteinExistence type="predicted"/>
<gene>
    <name evidence="1" type="ORF">B0H16DRAFT_1522390</name>
</gene>
<sequence length="475" mass="53954">MSASFALGRLSNRQPEFRTQQILVLDHSRVRFGPIRPRATLPPEILGEIFICCVEKNAFYPIDPNPEEPPLLFTRVCRWWKEVALSTPALWNSLSLDFDLMLKNEASVVMYQNWLSRAQSTLLSLSLVDIDEREVPPGPVASLLRTMVGMSHRWQSINLDLGQDVVKFLFPIKGTFPVLERLALSVHRSDIPTFICDAPKLRKLYVNTYAPQIQVPWCQLTSLRVGDIDLLWCLHILRDSSNLLKATVEMRCDPVALPNVIVEHSYLQNLAFGVSLLGPLEDKNTPMPILGCLKTPALKSLTLEFLDRSEDNHTGPIAPFLSFLSRPSIRLHTLGLSCMPVLMDDLLQCLQAVPSLVQLRLRPILNVVNLDPLFSRLTGQSDFLPQLELFHLVLSLRHTREERELPPITMTPSVVVQMLCWRWASSKVPLRSFRLAQPYKVPVGQAIKLDPEFQRLAAEGMMLYIGERDRSDIFL</sequence>
<comment type="caution">
    <text evidence="1">The sequence shown here is derived from an EMBL/GenBank/DDBJ whole genome shotgun (WGS) entry which is preliminary data.</text>
</comment>
<organism evidence="1 2">
    <name type="scientific">Mycena metata</name>
    <dbReference type="NCBI Taxonomy" id="1033252"/>
    <lineage>
        <taxon>Eukaryota</taxon>
        <taxon>Fungi</taxon>
        <taxon>Dikarya</taxon>
        <taxon>Basidiomycota</taxon>
        <taxon>Agaricomycotina</taxon>
        <taxon>Agaricomycetes</taxon>
        <taxon>Agaricomycetidae</taxon>
        <taxon>Agaricales</taxon>
        <taxon>Marasmiineae</taxon>
        <taxon>Mycenaceae</taxon>
        <taxon>Mycena</taxon>
    </lineage>
</organism>
<dbReference type="EMBL" id="JARKIB010000023">
    <property type="protein sequence ID" value="KAJ7766740.1"/>
    <property type="molecule type" value="Genomic_DNA"/>
</dbReference>
<evidence type="ECO:0008006" key="3">
    <source>
        <dbReference type="Google" id="ProtNLM"/>
    </source>
</evidence>
<name>A0AAD7JL03_9AGAR</name>
<accession>A0AAD7JL03</accession>
<evidence type="ECO:0000313" key="2">
    <source>
        <dbReference type="Proteomes" id="UP001215598"/>
    </source>
</evidence>
<dbReference type="AlphaFoldDB" id="A0AAD7JL03"/>
<protein>
    <recommendedName>
        <fullName evidence="3">F-box domain-containing protein</fullName>
    </recommendedName>
</protein>
<evidence type="ECO:0000313" key="1">
    <source>
        <dbReference type="EMBL" id="KAJ7766740.1"/>
    </source>
</evidence>
<reference evidence="1" key="1">
    <citation type="submission" date="2023-03" db="EMBL/GenBank/DDBJ databases">
        <title>Massive genome expansion in bonnet fungi (Mycena s.s.) driven by repeated elements and novel gene families across ecological guilds.</title>
        <authorList>
            <consortium name="Lawrence Berkeley National Laboratory"/>
            <person name="Harder C.B."/>
            <person name="Miyauchi S."/>
            <person name="Viragh M."/>
            <person name="Kuo A."/>
            <person name="Thoen E."/>
            <person name="Andreopoulos B."/>
            <person name="Lu D."/>
            <person name="Skrede I."/>
            <person name="Drula E."/>
            <person name="Henrissat B."/>
            <person name="Morin E."/>
            <person name="Kohler A."/>
            <person name="Barry K."/>
            <person name="LaButti K."/>
            <person name="Morin E."/>
            <person name="Salamov A."/>
            <person name="Lipzen A."/>
            <person name="Mereny Z."/>
            <person name="Hegedus B."/>
            <person name="Baldrian P."/>
            <person name="Stursova M."/>
            <person name="Weitz H."/>
            <person name="Taylor A."/>
            <person name="Grigoriev I.V."/>
            <person name="Nagy L.G."/>
            <person name="Martin F."/>
            <person name="Kauserud H."/>
        </authorList>
    </citation>
    <scope>NUCLEOTIDE SEQUENCE</scope>
    <source>
        <strain evidence="1">CBHHK182m</strain>
    </source>
</reference>
<keyword evidence="2" id="KW-1185">Reference proteome</keyword>